<sequence>MSDDLDAIEKLKTLVDTARQEIELAVMFHETWKPTAFDTELHERMGESYATHSFQIIRLSLRRELLLALAGC</sequence>
<keyword evidence="2" id="KW-1185">Reference proteome</keyword>
<name>A0A7X1NJN8_9BURK</name>
<organism evidence="1 2">
    <name type="scientific">Paraburkholderia franconis</name>
    <dbReference type="NCBI Taxonomy" id="2654983"/>
    <lineage>
        <taxon>Bacteria</taxon>
        <taxon>Pseudomonadati</taxon>
        <taxon>Pseudomonadota</taxon>
        <taxon>Betaproteobacteria</taxon>
        <taxon>Burkholderiales</taxon>
        <taxon>Burkholderiaceae</taxon>
        <taxon>Paraburkholderia</taxon>
    </lineage>
</organism>
<dbReference type="AlphaFoldDB" id="A0A7X1NJN8"/>
<dbReference type="EMBL" id="WHNP01000090">
    <property type="protein sequence ID" value="MPW23092.1"/>
    <property type="molecule type" value="Genomic_DNA"/>
</dbReference>
<proteinExistence type="predicted"/>
<protein>
    <submittedName>
        <fullName evidence="1">Uncharacterized protein</fullName>
    </submittedName>
</protein>
<reference evidence="1 2" key="1">
    <citation type="submission" date="2019-10" db="EMBL/GenBank/DDBJ databases">
        <title>Paraburkholderia sp. isolated from nodules of Mimosa pudica from Brazilian Atlantic Forest soils.</title>
        <authorList>
            <person name="Paulitsch F."/>
            <person name="Hungria M."/>
            <person name="Dall'Agnol R."/>
        </authorList>
    </citation>
    <scope>NUCLEOTIDE SEQUENCE [LARGE SCALE GENOMIC DNA]</scope>
    <source>
        <strain evidence="1 2">CNPSo 3157</strain>
    </source>
</reference>
<dbReference type="RefSeq" id="WP_152767636.1">
    <property type="nucleotide sequence ID" value="NZ_WHNP01000090.1"/>
</dbReference>
<evidence type="ECO:0000313" key="1">
    <source>
        <dbReference type="EMBL" id="MPW23092.1"/>
    </source>
</evidence>
<comment type="caution">
    <text evidence="1">The sequence shown here is derived from an EMBL/GenBank/DDBJ whole genome shotgun (WGS) entry which is preliminary data.</text>
</comment>
<gene>
    <name evidence="1" type="ORF">GCT13_41570</name>
</gene>
<dbReference type="Proteomes" id="UP000484381">
    <property type="component" value="Unassembled WGS sequence"/>
</dbReference>
<evidence type="ECO:0000313" key="2">
    <source>
        <dbReference type="Proteomes" id="UP000484381"/>
    </source>
</evidence>
<accession>A0A7X1NJN8</accession>